<keyword evidence="2" id="KW-1185">Reference proteome</keyword>
<name>A0ABU7F8S3_9TELE</name>
<dbReference type="EMBL" id="JAHUTJ010079140">
    <property type="protein sequence ID" value="MED6295441.1"/>
    <property type="molecule type" value="Genomic_DNA"/>
</dbReference>
<comment type="caution">
    <text evidence="1">The sequence shown here is derived from an EMBL/GenBank/DDBJ whole genome shotgun (WGS) entry which is preliminary data.</text>
</comment>
<gene>
    <name evidence="1" type="ORF">CHARACLAT_031880</name>
</gene>
<organism evidence="1 2">
    <name type="scientific">Characodon lateralis</name>
    <dbReference type="NCBI Taxonomy" id="208331"/>
    <lineage>
        <taxon>Eukaryota</taxon>
        <taxon>Metazoa</taxon>
        <taxon>Chordata</taxon>
        <taxon>Craniata</taxon>
        <taxon>Vertebrata</taxon>
        <taxon>Euteleostomi</taxon>
        <taxon>Actinopterygii</taxon>
        <taxon>Neopterygii</taxon>
        <taxon>Teleostei</taxon>
        <taxon>Neoteleostei</taxon>
        <taxon>Acanthomorphata</taxon>
        <taxon>Ovalentaria</taxon>
        <taxon>Atherinomorphae</taxon>
        <taxon>Cyprinodontiformes</taxon>
        <taxon>Goodeidae</taxon>
        <taxon>Characodon</taxon>
    </lineage>
</organism>
<sequence>MSDGIRGCRFVALLPCSKKVLVFIPSQWSSAWSLQVLPVQAWVFSRYYTHLCSFLGRLQRDRHPPPVPPLFFCESLLTTALNTCQRLSVRDVVTTGGCYLVLTDGRKSI</sequence>
<dbReference type="Proteomes" id="UP001352852">
    <property type="component" value="Unassembled WGS sequence"/>
</dbReference>
<accession>A0ABU7F8S3</accession>
<evidence type="ECO:0000313" key="2">
    <source>
        <dbReference type="Proteomes" id="UP001352852"/>
    </source>
</evidence>
<protein>
    <submittedName>
        <fullName evidence="1">Uncharacterized protein</fullName>
    </submittedName>
</protein>
<reference evidence="1 2" key="1">
    <citation type="submission" date="2021-06" db="EMBL/GenBank/DDBJ databases">
        <authorList>
            <person name="Palmer J.M."/>
        </authorList>
    </citation>
    <scope>NUCLEOTIDE SEQUENCE [LARGE SCALE GENOMIC DNA]</scope>
    <source>
        <strain evidence="1 2">CL_MEX2019</strain>
        <tissue evidence="1">Muscle</tissue>
    </source>
</reference>
<proteinExistence type="predicted"/>
<evidence type="ECO:0000313" key="1">
    <source>
        <dbReference type="EMBL" id="MED6295441.1"/>
    </source>
</evidence>